<gene>
    <name evidence="2" type="ORF">PCOR1329_LOCUS83534</name>
</gene>
<reference evidence="2" key="1">
    <citation type="submission" date="2023-10" db="EMBL/GenBank/DDBJ databases">
        <authorList>
            <person name="Chen Y."/>
            <person name="Shah S."/>
            <person name="Dougan E. K."/>
            <person name="Thang M."/>
            <person name="Chan C."/>
        </authorList>
    </citation>
    <scope>NUCLEOTIDE SEQUENCE [LARGE SCALE GENOMIC DNA]</scope>
</reference>
<feature type="compositionally biased region" description="Acidic residues" evidence="1">
    <location>
        <begin position="25"/>
        <end position="50"/>
    </location>
</feature>
<feature type="non-terminal residue" evidence="2">
    <location>
        <position position="66"/>
    </location>
</feature>
<evidence type="ECO:0000313" key="2">
    <source>
        <dbReference type="EMBL" id="CAK0909006.1"/>
    </source>
</evidence>
<organism evidence="2 3">
    <name type="scientific">Prorocentrum cordatum</name>
    <dbReference type="NCBI Taxonomy" id="2364126"/>
    <lineage>
        <taxon>Eukaryota</taxon>
        <taxon>Sar</taxon>
        <taxon>Alveolata</taxon>
        <taxon>Dinophyceae</taxon>
        <taxon>Prorocentrales</taxon>
        <taxon>Prorocentraceae</taxon>
        <taxon>Prorocentrum</taxon>
    </lineage>
</organism>
<keyword evidence="3" id="KW-1185">Reference proteome</keyword>
<dbReference type="Proteomes" id="UP001189429">
    <property type="component" value="Unassembled WGS sequence"/>
</dbReference>
<evidence type="ECO:0000313" key="3">
    <source>
        <dbReference type="Proteomes" id="UP001189429"/>
    </source>
</evidence>
<proteinExistence type="predicted"/>
<dbReference type="EMBL" id="CAUYUJ010022112">
    <property type="protein sequence ID" value="CAK0909006.1"/>
    <property type="molecule type" value="Genomic_DNA"/>
</dbReference>
<name>A0ABN9Y8K8_9DINO</name>
<comment type="caution">
    <text evidence="2">The sequence shown here is derived from an EMBL/GenBank/DDBJ whole genome shotgun (WGS) entry which is preliminary data.</text>
</comment>
<evidence type="ECO:0000256" key="1">
    <source>
        <dbReference type="SAM" id="MobiDB-lite"/>
    </source>
</evidence>
<sequence>GRAFGGAPWHGRCTVGSRPFIGDQLDAEGSGDVDAEFSAEPQNDLEEGSVEEAHTEDAAEVLKAQL</sequence>
<protein>
    <submittedName>
        <fullName evidence="2">Uncharacterized protein</fullName>
    </submittedName>
</protein>
<feature type="non-terminal residue" evidence="2">
    <location>
        <position position="1"/>
    </location>
</feature>
<accession>A0ABN9Y8K8</accession>
<feature type="region of interest" description="Disordered" evidence="1">
    <location>
        <begin position="1"/>
        <end position="56"/>
    </location>
</feature>